<dbReference type="InterPro" id="IPR038247">
    <property type="entry name" value="Jag_N_dom_sf"/>
</dbReference>
<feature type="region of interest" description="Disordered" evidence="7">
    <location>
        <begin position="75"/>
        <end position="192"/>
    </location>
</feature>
<dbReference type="InterPro" id="IPR001374">
    <property type="entry name" value="R3H_dom"/>
</dbReference>
<evidence type="ECO:0000256" key="6">
    <source>
        <dbReference type="HAMAP-Rule" id="MF_00867"/>
    </source>
</evidence>
<evidence type="ECO:0000256" key="1">
    <source>
        <dbReference type="ARBA" id="ARBA00022490"/>
    </source>
</evidence>
<dbReference type="GO" id="GO:0071555">
    <property type="term" value="P:cell wall organization"/>
    <property type="evidence" value="ECO:0007669"/>
    <property type="project" value="UniProtKB-KW"/>
</dbReference>
<name>A0A455SZZ8_9CHLR</name>
<keyword evidence="2 6" id="KW-0694">RNA-binding</keyword>
<dbReference type="HAMAP" id="MF_00867">
    <property type="entry name" value="KhpB"/>
    <property type="match status" value="1"/>
</dbReference>
<evidence type="ECO:0000256" key="7">
    <source>
        <dbReference type="SAM" id="MobiDB-lite"/>
    </source>
</evidence>
<dbReference type="CDD" id="cd02414">
    <property type="entry name" value="KH-II_Jag"/>
    <property type="match status" value="1"/>
</dbReference>
<keyword evidence="1 6" id="KW-0963">Cytoplasm</keyword>
<comment type="similarity">
    <text evidence="6">Belongs to the KhpB RNA-binding protein family.</text>
</comment>
<dbReference type="InterPro" id="IPR036867">
    <property type="entry name" value="R3H_dom_sf"/>
</dbReference>
<dbReference type="Gene3D" id="3.30.30.80">
    <property type="entry name" value="probable RNA-binding protein from clostridium symbiosum atcc 14940"/>
    <property type="match status" value="1"/>
</dbReference>
<proteinExistence type="inferred from homology"/>
<dbReference type="GO" id="GO:0003723">
    <property type="term" value="F:RNA binding"/>
    <property type="evidence" value="ECO:0007669"/>
    <property type="project" value="UniProtKB-UniRule"/>
</dbReference>
<dbReference type="NCBIfam" id="NF041568">
    <property type="entry name" value="Jag_EloR"/>
    <property type="match status" value="1"/>
</dbReference>
<evidence type="ECO:0000256" key="3">
    <source>
        <dbReference type="ARBA" id="ARBA00022960"/>
    </source>
</evidence>
<dbReference type="CDD" id="cd02644">
    <property type="entry name" value="R3H_jag"/>
    <property type="match status" value="1"/>
</dbReference>
<evidence type="ECO:0000256" key="5">
    <source>
        <dbReference type="ARBA" id="ARBA00023316"/>
    </source>
</evidence>
<keyword evidence="3 6" id="KW-0133">Cell shape</keyword>
<protein>
    <recommendedName>
        <fullName evidence="6">RNA-binding protein KhpB</fullName>
    </recommendedName>
    <alternativeName>
        <fullName evidence="6">RNA-binding protein EloR</fullName>
    </alternativeName>
</protein>
<sequence length="344" mass="37568">MESIEASGKSVEEAVQQALLRLGKRRDEVEVTVLQEPSRGAFGLGSREARVRVTVRPNRGAVITPEMADAILSQVEAEDDEEEDFFASASHGAYESEEEFVDFPEEGEADRGKEDEAHYGSQSLSFLQQAQSSAPSQQLSGEQVTSVPPSAAGSAPAGSAGLASAPAPVAPSSSEPSAASPSSQEPVQPTREDIELTVDVLQHILRYMNIRASVQVRSTDPLTLNIQGIHENLGLLIGRRGETLSALQLLVNLIVSHRTKRRMRIIVDAENYRQRREENLRSLALRVAQQVRNYRRSIALEAMPPHERRIVHLALADSQDISTESIGEGDARRVVISLKRPGRS</sequence>
<comment type="caution">
    <text evidence="6">Lacks conserved residue(s) required for the propagation of feature annotation.</text>
</comment>
<dbReference type="SMART" id="SM01245">
    <property type="entry name" value="Jag_N"/>
    <property type="match status" value="1"/>
</dbReference>
<dbReference type="Pfam" id="PF01424">
    <property type="entry name" value="R3H"/>
    <property type="match status" value="1"/>
</dbReference>
<dbReference type="Pfam" id="PF13083">
    <property type="entry name" value="KH_KhpA-B"/>
    <property type="match status" value="1"/>
</dbReference>
<dbReference type="EMBL" id="AP019377">
    <property type="protein sequence ID" value="BBH94033.1"/>
    <property type="molecule type" value="Genomic_DNA"/>
</dbReference>
<gene>
    <name evidence="6" type="primary">khpB</name>
    <name evidence="6" type="synonym">eloR</name>
    <name evidence="9" type="ORF">KTA_22320</name>
</gene>
<comment type="function">
    <text evidence="6">A probable RNA chaperone. Forms a complex with KhpA which binds to cellular RNA and controls its expression. Plays a role in peptidoglycan (PG) homeostasis and cell length regulation.</text>
</comment>
<accession>A0A455SZZ8</accession>
<comment type="domain">
    <text evidence="6">Has an N-terminal Jag-N domain and 2 RNA-binding domains (KH and R3H).</text>
</comment>
<reference evidence="9" key="1">
    <citation type="submission" date="2018-12" db="EMBL/GenBank/DDBJ databases">
        <title>Novel natural products biosynthetic potential of the class Ktedonobacteria.</title>
        <authorList>
            <person name="Zheng Y."/>
            <person name="Saitou A."/>
            <person name="Wang C.M."/>
            <person name="Toyoda A."/>
            <person name="Minakuchi Y."/>
            <person name="Sekiguchi Y."/>
            <person name="Ueda K."/>
            <person name="Takano H."/>
            <person name="Sakai Y."/>
            <person name="Yokota A."/>
            <person name="Yabe S."/>
        </authorList>
    </citation>
    <scope>NUCLEOTIDE SEQUENCE</scope>
    <source>
        <strain evidence="9">A3-2</strain>
    </source>
</reference>
<dbReference type="SMART" id="SM00393">
    <property type="entry name" value="R3H"/>
    <property type="match status" value="1"/>
</dbReference>
<keyword evidence="4 6" id="KW-0143">Chaperone</keyword>
<organism evidence="9">
    <name type="scientific">Thermogemmatispora argillosa</name>
    <dbReference type="NCBI Taxonomy" id="2045280"/>
    <lineage>
        <taxon>Bacteria</taxon>
        <taxon>Bacillati</taxon>
        <taxon>Chloroflexota</taxon>
        <taxon>Ktedonobacteria</taxon>
        <taxon>Thermogemmatisporales</taxon>
        <taxon>Thermogemmatisporaceae</taxon>
        <taxon>Thermogemmatispora</taxon>
    </lineage>
</organism>
<feature type="compositionally biased region" description="Acidic residues" evidence="7">
    <location>
        <begin position="95"/>
        <end position="108"/>
    </location>
</feature>
<dbReference type="PANTHER" id="PTHR35800:SF1">
    <property type="entry name" value="RNA-BINDING PROTEIN KHPB"/>
    <property type="match status" value="1"/>
</dbReference>
<dbReference type="AlphaFoldDB" id="A0A455SZZ8"/>
<dbReference type="PROSITE" id="PS51061">
    <property type="entry name" value="R3H"/>
    <property type="match status" value="1"/>
</dbReference>
<dbReference type="PANTHER" id="PTHR35800">
    <property type="entry name" value="PROTEIN JAG"/>
    <property type="match status" value="1"/>
</dbReference>
<feature type="compositionally biased region" description="Basic and acidic residues" evidence="7">
    <location>
        <begin position="109"/>
        <end position="118"/>
    </location>
</feature>
<evidence type="ECO:0000256" key="2">
    <source>
        <dbReference type="ARBA" id="ARBA00022884"/>
    </source>
</evidence>
<keyword evidence="5 6" id="KW-0961">Cell wall biogenesis/degradation</keyword>
<dbReference type="InterPro" id="IPR032782">
    <property type="entry name" value="KhpB_N"/>
</dbReference>
<evidence type="ECO:0000259" key="8">
    <source>
        <dbReference type="PROSITE" id="PS51061"/>
    </source>
</evidence>
<dbReference type="InterPro" id="IPR039247">
    <property type="entry name" value="KhpB"/>
</dbReference>
<feature type="domain" description="R3H" evidence="8">
    <location>
        <begin position="274"/>
        <end position="340"/>
    </location>
</feature>
<dbReference type="Gene3D" id="3.30.300.20">
    <property type="match status" value="1"/>
</dbReference>
<feature type="compositionally biased region" description="Acidic residues" evidence="7">
    <location>
        <begin position="76"/>
        <end position="85"/>
    </location>
</feature>
<dbReference type="Gene3D" id="3.30.1370.50">
    <property type="entry name" value="R3H-like domain"/>
    <property type="match status" value="1"/>
</dbReference>
<comment type="subcellular location">
    <subcellularLocation>
        <location evidence="6">Cytoplasm</location>
    </subcellularLocation>
</comment>
<dbReference type="SUPFAM" id="SSF82708">
    <property type="entry name" value="R3H domain"/>
    <property type="match status" value="1"/>
</dbReference>
<evidence type="ECO:0000256" key="4">
    <source>
        <dbReference type="ARBA" id="ARBA00023186"/>
    </source>
</evidence>
<dbReference type="InterPro" id="IPR015946">
    <property type="entry name" value="KH_dom-like_a/b"/>
</dbReference>
<dbReference type="GO" id="GO:0009252">
    <property type="term" value="P:peptidoglycan biosynthetic process"/>
    <property type="evidence" value="ECO:0007669"/>
    <property type="project" value="UniProtKB-UniRule"/>
</dbReference>
<comment type="subunit">
    <text evidence="6">Forms a complex with KhpA.</text>
</comment>
<dbReference type="InterPro" id="IPR038008">
    <property type="entry name" value="Jag_KH"/>
</dbReference>
<dbReference type="GO" id="GO:0005737">
    <property type="term" value="C:cytoplasm"/>
    <property type="evidence" value="ECO:0007669"/>
    <property type="project" value="UniProtKB-SubCell"/>
</dbReference>
<dbReference type="Pfam" id="PF14804">
    <property type="entry name" value="Jag_N"/>
    <property type="match status" value="1"/>
</dbReference>
<dbReference type="GO" id="GO:0008360">
    <property type="term" value="P:regulation of cell shape"/>
    <property type="evidence" value="ECO:0007669"/>
    <property type="project" value="UniProtKB-KW"/>
</dbReference>
<evidence type="ECO:0000313" key="9">
    <source>
        <dbReference type="EMBL" id="BBH94033.1"/>
    </source>
</evidence>
<dbReference type="InterPro" id="IPR034079">
    <property type="entry name" value="R3H_KhpB"/>
</dbReference>
<feature type="compositionally biased region" description="Low complexity" evidence="7">
    <location>
        <begin position="121"/>
        <end position="189"/>
    </location>
</feature>